<reference evidence="10" key="1">
    <citation type="journal article" date="2014" name="Science">
        <title>The coffee genome provides insight into the convergent evolution of caffeine biosynthesis.</title>
        <authorList>
            <person name="Denoeud F."/>
            <person name="Carretero-Paulet L."/>
            <person name="Dereeper A."/>
            <person name="Droc G."/>
            <person name="Guyot R."/>
            <person name="Pietrella M."/>
            <person name="Zheng C."/>
            <person name="Alberti A."/>
            <person name="Anthony F."/>
            <person name="Aprea G."/>
            <person name="Aury J.M."/>
            <person name="Bento P."/>
            <person name="Bernard M."/>
            <person name="Bocs S."/>
            <person name="Campa C."/>
            <person name="Cenci A."/>
            <person name="Combes M.C."/>
            <person name="Crouzillat D."/>
            <person name="Da Silva C."/>
            <person name="Daddiego L."/>
            <person name="De Bellis F."/>
            <person name="Dussert S."/>
            <person name="Garsmeur O."/>
            <person name="Gayraud T."/>
            <person name="Guignon V."/>
            <person name="Jahn K."/>
            <person name="Jamilloux V."/>
            <person name="Joet T."/>
            <person name="Labadie K."/>
            <person name="Lan T."/>
            <person name="Leclercq J."/>
            <person name="Lepelley M."/>
            <person name="Leroy T."/>
            <person name="Li L.T."/>
            <person name="Librado P."/>
            <person name="Lopez L."/>
            <person name="Munoz A."/>
            <person name="Noel B."/>
            <person name="Pallavicini A."/>
            <person name="Perrotta G."/>
            <person name="Poncet V."/>
            <person name="Pot D."/>
            <person name="Priyono X."/>
            <person name="Rigoreau M."/>
            <person name="Rouard M."/>
            <person name="Rozas J."/>
            <person name="Tranchant-Dubreuil C."/>
            <person name="VanBuren R."/>
            <person name="Zhang Q."/>
            <person name="Andrade A.C."/>
            <person name="Argout X."/>
            <person name="Bertrand B."/>
            <person name="de Kochko A."/>
            <person name="Graziosi G."/>
            <person name="Henry R.J."/>
            <person name="Jayarama X."/>
            <person name="Ming R."/>
            <person name="Nagai C."/>
            <person name="Rounsley S."/>
            <person name="Sankoff D."/>
            <person name="Giuliano G."/>
            <person name="Albert V.A."/>
            <person name="Wincker P."/>
            <person name="Lashermes P."/>
        </authorList>
    </citation>
    <scope>NUCLEOTIDE SEQUENCE [LARGE SCALE GENOMIC DNA]</scope>
    <source>
        <strain evidence="10">cv. DH200-94</strain>
    </source>
</reference>
<organism evidence="9 10">
    <name type="scientific">Coffea canephora</name>
    <name type="common">Robusta coffee</name>
    <dbReference type="NCBI Taxonomy" id="49390"/>
    <lineage>
        <taxon>Eukaryota</taxon>
        <taxon>Viridiplantae</taxon>
        <taxon>Streptophyta</taxon>
        <taxon>Embryophyta</taxon>
        <taxon>Tracheophyta</taxon>
        <taxon>Spermatophyta</taxon>
        <taxon>Magnoliopsida</taxon>
        <taxon>eudicotyledons</taxon>
        <taxon>Gunneridae</taxon>
        <taxon>Pentapetalae</taxon>
        <taxon>asterids</taxon>
        <taxon>lamiids</taxon>
        <taxon>Gentianales</taxon>
        <taxon>Rubiaceae</taxon>
        <taxon>Ixoroideae</taxon>
        <taxon>Gardenieae complex</taxon>
        <taxon>Bertiereae - Coffeeae clade</taxon>
        <taxon>Coffeeae</taxon>
        <taxon>Coffea</taxon>
    </lineage>
</organism>
<dbReference type="OrthoDB" id="1928390at2759"/>
<dbReference type="OMA" id="EMIEQNN"/>
<feature type="region of interest" description="Disordered" evidence="7">
    <location>
        <begin position="27"/>
        <end position="152"/>
    </location>
</feature>
<feature type="compositionally biased region" description="Low complexity" evidence="7">
    <location>
        <begin position="362"/>
        <end position="375"/>
    </location>
</feature>
<evidence type="ECO:0000256" key="2">
    <source>
        <dbReference type="ARBA" id="ARBA00022491"/>
    </source>
</evidence>
<comment type="function">
    <text evidence="6">Transcriptional repressor that regulates multiple aspects of plant growth and development.</text>
</comment>
<dbReference type="GO" id="GO:0003677">
    <property type="term" value="F:DNA binding"/>
    <property type="evidence" value="ECO:0007669"/>
    <property type="project" value="InterPro"/>
</dbReference>
<keyword evidence="3 6" id="KW-0805">Transcription regulation</keyword>
<keyword evidence="5 6" id="KW-0539">Nucleus</keyword>
<dbReference type="Gramene" id="CDP06399">
    <property type="protein sequence ID" value="CDP06399"/>
    <property type="gene ID" value="GSCOC_T00023229001"/>
</dbReference>
<evidence type="ECO:0000313" key="9">
    <source>
        <dbReference type="EMBL" id="CDP06399.1"/>
    </source>
</evidence>
<dbReference type="InterPro" id="IPR025830">
    <property type="entry name" value="DNA_bnd_dom_ovate"/>
</dbReference>
<dbReference type="GO" id="GO:0005634">
    <property type="term" value="C:nucleus"/>
    <property type="evidence" value="ECO:0007669"/>
    <property type="project" value="UniProtKB-SubCell"/>
</dbReference>
<dbReference type="NCBIfam" id="TIGR01568">
    <property type="entry name" value="A_thal_3678"/>
    <property type="match status" value="1"/>
</dbReference>
<evidence type="ECO:0000256" key="3">
    <source>
        <dbReference type="ARBA" id="ARBA00023015"/>
    </source>
</evidence>
<evidence type="ECO:0000256" key="4">
    <source>
        <dbReference type="ARBA" id="ARBA00023163"/>
    </source>
</evidence>
<gene>
    <name evidence="9" type="ORF">GSCOC_T00023229001</name>
</gene>
<feature type="domain" description="OVATE" evidence="8">
    <location>
        <begin position="392"/>
        <end position="451"/>
    </location>
</feature>
<protein>
    <recommendedName>
        <fullName evidence="6">Transcription repressor</fullName>
    </recommendedName>
    <alternativeName>
        <fullName evidence="6">Ovate family protein</fullName>
    </alternativeName>
</protein>
<dbReference type="Proteomes" id="UP000295252">
    <property type="component" value="Chromosome VIII"/>
</dbReference>
<dbReference type="STRING" id="49390.A0A068UDW5"/>
<keyword evidence="4 6" id="KW-0804">Transcription</keyword>
<dbReference type="PhylomeDB" id="A0A068UDW5"/>
<keyword evidence="10" id="KW-1185">Reference proteome</keyword>
<feature type="region of interest" description="Disordered" evidence="7">
    <location>
        <begin position="308"/>
        <end position="347"/>
    </location>
</feature>
<evidence type="ECO:0000256" key="6">
    <source>
        <dbReference type="RuleBase" id="RU367028"/>
    </source>
</evidence>
<dbReference type="Pfam" id="PF04844">
    <property type="entry name" value="Ovate"/>
    <property type="match status" value="1"/>
</dbReference>
<feature type="region of interest" description="Disordered" evidence="7">
    <location>
        <begin position="360"/>
        <end position="391"/>
    </location>
</feature>
<feature type="compositionally biased region" description="Basic and acidic residues" evidence="7">
    <location>
        <begin position="95"/>
        <end position="111"/>
    </location>
</feature>
<feature type="compositionally biased region" description="Polar residues" evidence="7">
    <location>
        <begin position="130"/>
        <end position="140"/>
    </location>
</feature>
<dbReference type="AlphaFoldDB" id="A0A068UDW5"/>
<dbReference type="GO" id="GO:0045892">
    <property type="term" value="P:negative regulation of DNA-templated transcription"/>
    <property type="evidence" value="ECO:0007669"/>
    <property type="project" value="UniProtKB-UniRule"/>
</dbReference>
<evidence type="ECO:0000256" key="5">
    <source>
        <dbReference type="ARBA" id="ARBA00023242"/>
    </source>
</evidence>
<dbReference type="PROSITE" id="PS51754">
    <property type="entry name" value="OVATE"/>
    <property type="match status" value="1"/>
</dbReference>
<sequence>MGNYRFRLSDMMPNAWLYKLREMSKSRNQKMIRPTSKKQHQTSSSSSLASSLSSSNIAAPGLSSETAGLPQHPHLSSQRKSYYFTRDLSTPPPPPDDHDHAFYDQHDDHVTRSSPPRKSSRKKRTTTSRNRAISSSNDTTSPSPRPARPSVVSAECSCRATFPSVCTTEPDSTTPEEYPNPPPDSPSSDDQSLEFCSTRGTPAETTVQGMVSGSASCRCKSVENRALLNQPELIKNVSEPCSAAKLGGFSIEVSEILDLPPIMTNKPPCSNISKEREEGDYEPSCRLRGSEYGSLSVKVAKDDILRSRSNNARPFKDHKKAGCPAPPAATVSVSSSSPGAGGLKLRTNSPRIANMRIQFQARKSLSSSPSSSSSRSRSRRRRRRSVSESFAVVKSSKDPQSDFRESMMEMIVENNICASKDLEDLLACYLSLNSDQYHDLIIRVFKQIWFDIVDLHHPN</sequence>
<evidence type="ECO:0000256" key="7">
    <source>
        <dbReference type="SAM" id="MobiDB-lite"/>
    </source>
</evidence>
<comment type="subcellular location">
    <subcellularLocation>
        <location evidence="1 6">Nucleus</location>
    </subcellularLocation>
</comment>
<dbReference type="InterPro" id="IPR038933">
    <property type="entry name" value="Ovate"/>
</dbReference>
<evidence type="ECO:0000313" key="10">
    <source>
        <dbReference type="Proteomes" id="UP000295252"/>
    </source>
</evidence>
<feature type="compositionally biased region" description="Basic residues" evidence="7">
    <location>
        <begin position="27"/>
        <end position="40"/>
    </location>
</feature>
<dbReference type="PANTHER" id="PTHR33057">
    <property type="entry name" value="TRANSCRIPTION REPRESSOR OFP7-RELATED"/>
    <property type="match status" value="1"/>
</dbReference>
<feature type="region of interest" description="Disordered" evidence="7">
    <location>
        <begin position="166"/>
        <end position="196"/>
    </location>
</feature>
<evidence type="ECO:0000256" key="1">
    <source>
        <dbReference type="ARBA" id="ARBA00004123"/>
    </source>
</evidence>
<dbReference type="InterPro" id="IPR006458">
    <property type="entry name" value="Ovate_C"/>
</dbReference>
<dbReference type="Pfam" id="PF13724">
    <property type="entry name" value="DNA_binding_2"/>
    <property type="match status" value="1"/>
</dbReference>
<dbReference type="InParanoid" id="A0A068UDW5"/>
<feature type="compositionally biased region" description="Low complexity" evidence="7">
    <location>
        <begin position="328"/>
        <end position="338"/>
    </location>
</feature>
<evidence type="ECO:0000259" key="8">
    <source>
        <dbReference type="PROSITE" id="PS51754"/>
    </source>
</evidence>
<proteinExistence type="predicted"/>
<accession>A0A068UDW5</accession>
<dbReference type="EMBL" id="HG739106">
    <property type="protein sequence ID" value="CDP06399.1"/>
    <property type="molecule type" value="Genomic_DNA"/>
</dbReference>
<name>A0A068UDW5_COFCA</name>
<dbReference type="PANTHER" id="PTHR33057:SF151">
    <property type="entry name" value="TRANSCRIPTION REPRESSOR OFP1"/>
    <property type="match status" value="1"/>
</dbReference>
<keyword evidence="2 6" id="KW-0678">Repressor</keyword>
<feature type="compositionally biased region" description="Low complexity" evidence="7">
    <location>
        <begin position="43"/>
        <end position="55"/>
    </location>
</feature>
<feature type="compositionally biased region" description="Polar residues" evidence="7">
    <location>
        <begin position="166"/>
        <end position="175"/>
    </location>
</feature>